<protein>
    <submittedName>
        <fullName evidence="4">Dehydrogenase</fullName>
    </submittedName>
</protein>
<dbReference type="InterPro" id="IPR011042">
    <property type="entry name" value="6-blade_b-propeller_TolB-like"/>
</dbReference>
<dbReference type="PANTHER" id="PTHR19328">
    <property type="entry name" value="HEDGEHOG-INTERACTING PROTEIN"/>
    <property type="match status" value="1"/>
</dbReference>
<evidence type="ECO:0000259" key="3">
    <source>
        <dbReference type="Pfam" id="PF07995"/>
    </source>
</evidence>
<gene>
    <name evidence="4" type="ORF">GCM10011503_26540</name>
</gene>
<proteinExistence type="predicted"/>
<evidence type="ECO:0000313" key="4">
    <source>
        <dbReference type="EMBL" id="GGB76453.1"/>
    </source>
</evidence>
<organism evidence="4 5">
    <name type="scientific">Henriciella pelagia</name>
    <dbReference type="NCBI Taxonomy" id="1977912"/>
    <lineage>
        <taxon>Bacteria</taxon>
        <taxon>Pseudomonadati</taxon>
        <taxon>Pseudomonadota</taxon>
        <taxon>Alphaproteobacteria</taxon>
        <taxon>Hyphomonadales</taxon>
        <taxon>Hyphomonadaceae</taxon>
        <taxon>Henriciella</taxon>
    </lineage>
</organism>
<feature type="chain" id="PRO_5047437969" evidence="2">
    <location>
        <begin position="25"/>
        <end position="406"/>
    </location>
</feature>
<evidence type="ECO:0000313" key="5">
    <source>
        <dbReference type="Proteomes" id="UP000628854"/>
    </source>
</evidence>
<dbReference type="PANTHER" id="PTHR19328:SF75">
    <property type="entry name" value="ALDOSE SUGAR DEHYDROGENASE YLII"/>
    <property type="match status" value="1"/>
</dbReference>
<evidence type="ECO:0000256" key="1">
    <source>
        <dbReference type="SAM" id="MobiDB-lite"/>
    </source>
</evidence>
<dbReference type="SUPFAM" id="SSF50952">
    <property type="entry name" value="Soluble quinoprotein glucose dehydrogenase"/>
    <property type="match status" value="1"/>
</dbReference>
<accession>A0ABQ1JWK5</accession>
<evidence type="ECO:0000256" key="2">
    <source>
        <dbReference type="SAM" id="SignalP"/>
    </source>
</evidence>
<dbReference type="Pfam" id="PF07995">
    <property type="entry name" value="GSDH"/>
    <property type="match status" value="1"/>
</dbReference>
<reference evidence="5" key="1">
    <citation type="journal article" date="2019" name="Int. J. Syst. Evol. Microbiol.">
        <title>The Global Catalogue of Microorganisms (GCM) 10K type strain sequencing project: providing services to taxonomists for standard genome sequencing and annotation.</title>
        <authorList>
            <consortium name="The Broad Institute Genomics Platform"/>
            <consortium name="The Broad Institute Genome Sequencing Center for Infectious Disease"/>
            <person name="Wu L."/>
            <person name="Ma J."/>
        </authorList>
    </citation>
    <scope>NUCLEOTIDE SEQUENCE [LARGE SCALE GENOMIC DNA]</scope>
    <source>
        <strain evidence="5">CGMCC 1.15928</strain>
    </source>
</reference>
<dbReference type="Gene3D" id="2.120.10.30">
    <property type="entry name" value="TolB, C-terminal domain"/>
    <property type="match status" value="1"/>
</dbReference>
<dbReference type="EMBL" id="BMKF01000002">
    <property type="protein sequence ID" value="GGB76453.1"/>
    <property type="molecule type" value="Genomic_DNA"/>
</dbReference>
<keyword evidence="5" id="KW-1185">Reference proteome</keyword>
<comment type="caution">
    <text evidence="4">The sequence shown here is derived from an EMBL/GenBank/DDBJ whole genome shotgun (WGS) entry which is preliminary data.</text>
</comment>
<dbReference type="PROSITE" id="PS51257">
    <property type="entry name" value="PROKAR_LIPOPROTEIN"/>
    <property type="match status" value="1"/>
</dbReference>
<keyword evidence="2" id="KW-0732">Signal</keyword>
<sequence>MGYPMRLTTYVACAALLMAACSQANDAQTAPDTSDTTPVEAETSTQVEGTLTSANGLTLTPVAEGLSVPWDMVFLPGGDMLVTERSGTIRVIRDGALLPDAVTGTPDTLVEGQGGYFAMALDPAFASNRTLYLAFAKGESGENTTTVVKGVLSEDASALSDVTEIFSGTTRETTYHYGGRLVFLPDGTLMVSMGEGFRYMEEAQNPMNYHGTIARINADGSIPDDNPFADGAEGAPAVWSYGHRNVQGLVYDPGRDILWAHEHGPKGGDELNIIEPGNNYGWPKITYGVNYDGTIITDETEAEGMEQPVVKWVPSIAPSGMALIGGGAWADWEGDLIIGGMNGPKGKKLVRVELEEDGSLIGTHDLLADLDLPYRDVALSPDGRLFVATADAEGTIYEITKTETQD</sequence>
<feature type="region of interest" description="Disordered" evidence="1">
    <location>
        <begin position="27"/>
        <end position="52"/>
    </location>
</feature>
<dbReference type="InterPro" id="IPR011041">
    <property type="entry name" value="Quinoprot_gluc/sorb_DH_b-prop"/>
</dbReference>
<name>A0ABQ1JWK5_9PROT</name>
<feature type="domain" description="Glucose/Sorbosone dehydrogenase" evidence="3">
    <location>
        <begin position="66"/>
        <end position="397"/>
    </location>
</feature>
<dbReference type="InterPro" id="IPR012938">
    <property type="entry name" value="Glc/Sorbosone_DH"/>
</dbReference>
<feature type="signal peptide" evidence="2">
    <location>
        <begin position="1"/>
        <end position="24"/>
    </location>
</feature>
<dbReference type="Proteomes" id="UP000628854">
    <property type="component" value="Unassembled WGS sequence"/>
</dbReference>